<sequence length="300" mass="35325">MAVTAMNRLGVFHTLAINSGRHSKLRTSALTNQEDLNCMISQFIHLEEYGYVHLSNKRPSIFNILKEAGREPNYCKHVKNARRPVILEGMSPECIDEELRELVRNIKHNGRKIRKDSKVVIGGVASFPVRTNSINSKGELIDWCSDTLIFLKKEFGKSFKSAVLHMDEEYPHIHFYCYCEDTLRLDGFHPAYLEKKKEKVKRKKKQAFKKGLCLFLDRYHSDVSSSFGHKRYNKKRRRLDRDSYLGLKEVENEIDNKREELERLNIKFNKLKNSYLYLRSFIKNIKVKAKYAYRKNRLSV</sequence>
<dbReference type="InterPro" id="IPR001668">
    <property type="entry name" value="Mob_Pre"/>
</dbReference>
<dbReference type="Pfam" id="PF01076">
    <property type="entry name" value="Mob_Pre"/>
    <property type="match status" value="1"/>
</dbReference>
<reference evidence="3" key="1">
    <citation type="submission" date="2018-08" db="EMBL/GenBank/DDBJ databases">
        <authorList>
            <person name="Zhang J."/>
            <person name="Du Z.-J."/>
        </authorList>
    </citation>
    <scope>NUCLEOTIDE SEQUENCE [LARGE SCALE GENOMIC DNA]</scope>
    <source>
        <strain evidence="3">KCTC 52655</strain>
    </source>
</reference>
<protein>
    <recommendedName>
        <fullName evidence="4">Plasmid recombination enzyme</fullName>
    </recommendedName>
</protein>
<evidence type="ECO:0000256" key="1">
    <source>
        <dbReference type="SAM" id="Coils"/>
    </source>
</evidence>
<accession>A0A3D8M5J5</accession>
<dbReference type="OrthoDB" id="6655189at2"/>
<gene>
    <name evidence="2" type="ORF">DXV75_14500</name>
</gene>
<dbReference type="EMBL" id="QRHA01000011">
    <property type="protein sequence ID" value="RDV24422.1"/>
    <property type="molecule type" value="Genomic_DNA"/>
</dbReference>
<evidence type="ECO:0000313" key="3">
    <source>
        <dbReference type="Proteomes" id="UP000256561"/>
    </source>
</evidence>
<comment type="caution">
    <text evidence="2">The sequence shown here is derived from an EMBL/GenBank/DDBJ whole genome shotgun (WGS) entry which is preliminary data.</text>
</comment>
<dbReference type="CDD" id="cd17242">
    <property type="entry name" value="MobM_relaxase"/>
    <property type="match status" value="1"/>
</dbReference>
<evidence type="ECO:0000313" key="2">
    <source>
        <dbReference type="EMBL" id="RDV24422.1"/>
    </source>
</evidence>
<keyword evidence="3" id="KW-1185">Reference proteome</keyword>
<dbReference type="AlphaFoldDB" id="A0A3D8M5J5"/>
<dbReference type="GO" id="GO:0003677">
    <property type="term" value="F:DNA binding"/>
    <property type="evidence" value="ECO:0007669"/>
    <property type="project" value="InterPro"/>
</dbReference>
<dbReference type="Gene3D" id="3.30.930.30">
    <property type="match status" value="1"/>
</dbReference>
<dbReference type="Proteomes" id="UP000256561">
    <property type="component" value="Unassembled WGS sequence"/>
</dbReference>
<dbReference type="GO" id="GO:0006310">
    <property type="term" value="P:DNA recombination"/>
    <property type="evidence" value="ECO:0007669"/>
    <property type="project" value="InterPro"/>
</dbReference>
<feature type="coiled-coil region" evidence="1">
    <location>
        <begin position="247"/>
        <end position="274"/>
    </location>
</feature>
<keyword evidence="1" id="KW-0175">Coiled coil</keyword>
<evidence type="ECO:0008006" key="4">
    <source>
        <dbReference type="Google" id="ProtNLM"/>
    </source>
</evidence>
<organism evidence="2 3">
    <name type="scientific">Alteromonas aestuariivivens</name>
    <dbReference type="NCBI Taxonomy" id="1938339"/>
    <lineage>
        <taxon>Bacteria</taxon>
        <taxon>Pseudomonadati</taxon>
        <taxon>Pseudomonadota</taxon>
        <taxon>Gammaproteobacteria</taxon>
        <taxon>Alteromonadales</taxon>
        <taxon>Alteromonadaceae</taxon>
        <taxon>Alteromonas/Salinimonas group</taxon>
        <taxon>Alteromonas</taxon>
    </lineage>
</organism>
<name>A0A3D8M5J5_9ALTE</name>
<proteinExistence type="predicted"/>